<evidence type="ECO:0000313" key="2">
    <source>
        <dbReference type="Proteomes" id="UP000830671"/>
    </source>
</evidence>
<name>A0A9Q8SL18_9PEZI</name>
<accession>A0A9Q8SL18</accession>
<reference evidence="1" key="1">
    <citation type="journal article" date="2021" name="Mol. Plant Microbe Interact.">
        <title>Complete Genome Sequence of the Plant-Pathogenic Fungus Colletotrichum lupini.</title>
        <authorList>
            <person name="Baroncelli R."/>
            <person name="Pensec F."/>
            <person name="Da Lio D."/>
            <person name="Boufleur T."/>
            <person name="Vicente I."/>
            <person name="Sarrocco S."/>
            <person name="Picot A."/>
            <person name="Baraldi E."/>
            <person name="Sukno S."/>
            <person name="Thon M."/>
            <person name="Le Floch G."/>
        </authorList>
    </citation>
    <scope>NUCLEOTIDE SEQUENCE</scope>
    <source>
        <strain evidence="1">IMI 504893</strain>
    </source>
</reference>
<keyword evidence="2" id="KW-1185">Reference proteome</keyword>
<protein>
    <submittedName>
        <fullName evidence="1">Uncharacterized protein</fullName>
    </submittedName>
</protein>
<evidence type="ECO:0000313" key="1">
    <source>
        <dbReference type="EMBL" id="UQC79319.1"/>
    </source>
</evidence>
<gene>
    <name evidence="1" type="ORF">CLUP02_04798</name>
</gene>
<dbReference type="AlphaFoldDB" id="A0A9Q8SL18"/>
<dbReference type="Proteomes" id="UP000830671">
    <property type="component" value="Chromosome 3"/>
</dbReference>
<dbReference type="EMBL" id="CP019475">
    <property type="protein sequence ID" value="UQC79319.1"/>
    <property type="molecule type" value="Genomic_DNA"/>
</dbReference>
<organism evidence="1 2">
    <name type="scientific">Colletotrichum lupini</name>
    <dbReference type="NCBI Taxonomy" id="145971"/>
    <lineage>
        <taxon>Eukaryota</taxon>
        <taxon>Fungi</taxon>
        <taxon>Dikarya</taxon>
        <taxon>Ascomycota</taxon>
        <taxon>Pezizomycotina</taxon>
        <taxon>Sordariomycetes</taxon>
        <taxon>Hypocreomycetidae</taxon>
        <taxon>Glomerellales</taxon>
        <taxon>Glomerellaceae</taxon>
        <taxon>Colletotrichum</taxon>
        <taxon>Colletotrichum acutatum species complex</taxon>
    </lineage>
</organism>
<proteinExistence type="predicted"/>
<sequence length="23" mass="2904">MRNNFYSVTTPYYLTTEEIKRNY</sequence>